<evidence type="ECO:0000259" key="3">
    <source>
        <dbReference type="PROSITE" id="PS51791"/>
    </source>
</evidence>
<dbReference type="Pfam" id="PF02383">
    <property type="entry name" value="Syja_N"/>
    <property type="match status" value="1"/>
</dbReference>
<dbReference type="OrthoDB" id="405996at2759"/>
<evidence type="ECO:0008006" key="7">
    <source>
        <dbReference type="Google" id="ProtNLM"/>
    </source>
</evidence>
<dbReference type="InterPro" id="IPR022158">
    <property type="entry name" value="Inositol_phosphatase"/>
</dbReference>
<dbReference type="GeneID" id="54420591"/>
<evidence type="ECO:0000259" key="2">
    <source>
        <dbReference type="PROSITE" id="PS50275"/>
    </source>
</evidence>
<evidence type="ECO:0000313" key="6">
    <source>
        <dbReference type="RefSeq" id="XP_033531483.1"/>
    </source>
</evidence>
<dbReference type="PANTHER" id="PTHR45662:SF7">
    <property type="entry name" value="SACI DOMAIN PROTEIN (AFU_ORTHOLOGUE AFUA_1G15890)"/>
    <property type="match status" value="1"/>
</dbReference>
<gene>
    <name evidence="4 6" type="ORF">P152DRAFT_460954</name>
</gene>
<reference evidence="6" key="3">
    <citation type="submission" date="2025-04" db="UniProtKB">
        <authorList>
            <consortium name="RefSeq"/>
        </authorList>
    </citation>
    <scope>IDENTIFICATION</scope>
    <source>
        <strain evidence="6">CBS 781.70</strain>
    </source>
</reference>
<dbReference type="GO" id="GO:0046856">
    <property type="term" value="P:phosphatidylinositol dephosphorylation"/>
    <property type="evidence" value="ECO:0007669"/>
    <property type="project" value="TreeGrafter"/>
</dbReference>
<accession>A0A6G1FVY3</accession>
<dbReference type="AlphaFoldDB" id="A0A6G1FVY3"/>
<dbReference type="PANTHER" id="PTHR45662">
    <property type="entry name" value="PHOSPHATIDYLINOSITIDE PHOSPHATASE SAC1"/>
    <property type="match status" value="1"/>
</dbReference>
<keyword evidence="5" id="KW-1185">Reference proteome</keyword>
<dbReference type="InterPro" id="IPR034753">
    <property type="entry name" value="hSac2"/>
</dbReference>
<dbReference type="GO" id="GO:0005783">
    <property type="term" value="C:endoplasmic reticulum"/>
    <property type="evidence" value="ECO:0007669"/>
    <property type="project" value="TreeGrafter"/>
</dbReference>
<feature type="non-terminal residue" evidence="4">
    <location>
        <position position="1"/>
    </location>
</feature>
<feature type="region of interest" description="Disordered" evidence="1">
    <location>
        <begin position="708"/>
        <end position="738"/>
    </location>
</feature>
<dbReference type="EMBL" id="ML975169">
    <property type="protein sequence ID" value="KAF1809852.1"/>
    <property type="molecule type" value="Genomic_DNA"/>
</dbReference>
<sequence length="841" mass="94866">IFTLTDVAIIPLSSQRDAETAIAHIRATQQQTAAGEDAEDSASETESILSEDSIPTPEREAKGSSTTSEVVEDVFGRKGMYGRFAQRWFSRRNWRGEPEVAAERRDEMELEELRKREARGEAGEEGLETPLDSTAVEDVNQDETPEPVKVDDDMPEPLLPKVLRVAKLLFTSRSFYFSYDYDLSRTVTEQEKEADSVPLSQRFNSLYFWNRHITDPFMEAGQHSFALPLLQGFVGQREFEVEVSPTSKEGAIISASKPEEDDEETIESAESSGDPRQSRKQYLLTLVSRRSVKRAGLRYLRRGVDEEGNAANSVETEQIFSSCDWDDHDTKIHSFVHFKPIPAFFGSPETNRAAFQLHFSSLIERYGKIQAVSLVDKKATERKIGQEFENHANEVVDSGVLGEGKFGFLWFDFHHVCRGMKFENVSILLDSISSFLTSAAWSIQEGDRLVQRQSGVIRTNCMDCLDRTNVVQSACGRDVLEKQLATCNVLINLQTDPTTSWFNTLWADNRDAISAQYAGTATLKGDYTRTRKRNISGALNDFRLTLNRYYNNIVNDYLAQAVIDYLLGRASAQVFADFEAEMMSQDYAVDLKKMRQGAIDNCLQIAVEDAREEFIAGYALTSLRRASTLKTLPFEECVLLLTGSALYLCRFDWNTEKLREFERVELEDIIDITRGVYITSTLAPKHLDETKNIGIVLRYVSKGPRMVRTNTRSLGNKQKEGETTPDEGEDDTVANQPTSQETKFWALKAGQPVSTLKSIHSSATALNEREVLDLICQDVKQAVDLHRQPTSEIEGEPGGKEAWRREPLTVEEGDIISVAEAKKSTGLIEQMTYNLKRLVWT</sequence>
<proteinExistence type="predicted"/>
<reference evidence="4 6" key="1">
    <citation type="submission" date="2020-01" db="EMBL/GenBank/DDBJ databases">
        <authorList>
            <consortium name="DOE Joint Genome Institute"/>
            <person name="Haridas S."/>
            <person name="Albert R."/>
            <person name="Binder M."/>
            <person name="Bloem J."/>
            <person name="Labutti K."/>
            <person name="Salamov A."/>
            <person name="Andreopoulos B."/>
            <person name="Baker S.E."/>
            <person name="Barry K."/>
            <person name="Bills G."/>
            <person name="Bluhm B.H."/>
            <person name="Cannon C."/>
            <person name="Castanera R."/>
            <person name="Culley D.E."/>
            <person name="Daum C."/>
            <person name="Ezra D."/>
            <person name="Gonzalez J.B."/>
            <person name="Henrissat B."/>
            <person name="Kuo A."/>
            <person name="Liang C."/>
            <person name="Lipzen A."/>
            <person name="Lutzoni F."/>
            <person name="Magnuson J."/>
            <person name="Mondo S."/>
            <person name="Nolan M."/>
            <person name="Ohm R."/>
            <person name="Pangilinan J."/>
            <person name="Park H.-J."/>
            <person name="Ramirez L."/>
            <person name="Alfaro M."/>
            <person name="Sun H."/>
            <person name="Tritt A."/>
            <person name="Yoshinaga Y."/>
            <person name="Zwiers L.-H."/>
            <person name="Turgeon B.G."/>
            <person name="Goodwin S.B."/>
            <person name="Spatafora J.W."/>
            <person name="Crous P.W."/>
            <person name="Grigoriev I.V."/>
        </authorList>
    </citation>
    <scope>NUCLEOTIDE SEQUENCE</scope>
    <source>
        <strain evidence="4 6">CBS 781.70</strain>
    </source>
</reference>
<evidence type="ECO:0000313" key="5">
    <source>
        <dbReference type="Proteomes" id="UP000504638"/>
    </source>
</evidence>
<reference evidence="6" key="2">
    <citation type="submission" date="2020-04" db="EMBL/GenBank/DDBJ databases">
        <authorList>
            <consortium name="NCBI Genome Project"/>
        </authorList>
    </citation>
    <scope>NUCLEOTIDE SEQUENCE</scope>
    <source>
        <strain evidence="6">CBS 781.70</strain>
    </source>
</reference>
<feature type="domain" description="SAC" evidence="2">
    <location>
        <begin position="166"/>
        <end position="519"/>
    </location>
</feature>
<feature type="region of interest" description="Disordered" evidence="1">
    <location>
        <begin position="116"/>
        <end position="135"/>
    </location>
</feature>
<feature type="region of interest" description="Disordered" evidence="1">
    <location>
        <begin position="28"/>
        <end position="70"/>
    </location>
</feature>
<feature type="domain" description="HSac2" evidence="3">
    <location>
        <begin position="589"/>
        <end position="748"/>
    </location>
</feature>
<name>A0A6G1FVY3_9PEZI</name>
<feature type="region of interest" description="Disordered" evidence="1">
    <location>
        <begin position="250"/>
        <end position="279"/>
    </location>
</feature>
<protein>
    <recommendedName>
        <fullName evidence="7">SacI domain-containing protein</fullName>
    </recommendedName>
</protein>
<dbReference type="PROSITE" id="PS50275">
    <property type="entry name" value="SAC"/>
    <property type="match status" value="1"/>
</dbReference>
<dbReference type="Pfam" id="PF12456">
    <property type="entry name" value="hSac2"/>
    <property type="match status" value="1"/>
</dbReference>
<dbReference type="RefSeq" id="XP_033531483.1">
    <property type="nucleotide sequence ID" value="XM_033680021.1"/>
</dbReference>
<evidence type="ECO:0000256" key="1">
    <source>
        <dbReference type="SAM" id="MobiDB-lite"/>
    </source>
</evidence>
<feature type="compositionally biased region" description="Acidic residues" evidence="1">
    <location>
        <begin position="723"/>
        <end position="732"/>
    </location>
</feature>
<dbReference type="InterPro" id="IPR002013">
    <property type="entry name" value="SAC_dom"/>
</dbReference>
<dbReference type="GO" id="GO:0043812">
    <property type="term" value="F:phosphatidylinositol-4-phosphate phosphatase activity"/>
    <property type="evidence" value="ECO:0007669"/>
    <property type="project" value="TreeGrafter"/>
</dbReference>
<evidence type="ECO:0000313" key="4">
    <source>
        <dbReference type="EMBL" id="KAF1809852.1"/>
    </source>
</evidence>
<organism evidence="4">
    <name type="scientific">Eremomyces bilateralis CBS 781.70</name>
    <dbReference type="NCBI Taxonomy" id="1392243"/>
    <lineage>
        <taxon>Eukaryota</taxon>
        <taxon>Fungi</taxon>
        <taxon>Dikarya</taxon>
        <taxon>Ascomycota</taxon>
        <taxon>Pezizomycotina</taxon>
        <taxon>Dothideomycetes</taxon>
        <taxon>Dothideomycetes incertae sedis</taxon>
        <taxon>Eremomycetales</taxon>
        <taxon>Eremomycetaceae</taxon>
        <taxon>Eremomyces</taxon>
    </lineage>
</organism>
<dbReference type="Proteomes" id="UP000504638">
    <property type="component" value="Unplaced"/>
</dbReference>
<dbReference type="PROSITE" id="PS51791">
    <property type="entry name" value="HSAC2"/>
    <property type="match status" value="1"/>
</dbReference>